<evidence type="ECO:0000313" key="1">
    <source>
        <dbReference type="EMBL" id="AZP27607.1"/>
    </source>
</evidence>
<name>A0A3S9IHV4_9VIRU</name>
<sequence>MSHGRELVRSRYSLDELVNIVNRLVLEDCRAPPEVFNPLYMLEPLDEKELVLRQIKWQLGEGRSLFEFELKQVGRCLSYSGTYQNGSLSNLFLYSKFDKSDLLAMLEFLGGPYLDSCYITELNGKCTLQSQAGHTQVVGTTLEHTAGIIGKLVGLYVVAECSEVKASKNMVGTGFLTPMVSKEKPYLFHGVPSQFKNAPPLPF</sequence>
<protein>
    <submittedName>
        <fullName evidence="1">Uncharacterized protein</fullName>
    </submittedName>
</protein>
<accession>A0A3S9IHV4</accession>
<organism evidence="1">
    <name type="scientific">Grapevine virus L</name>
    <dbReference type="NCBI Taxonomy" id="2283237"/>
    <lineage>
        <taxon>Viruses</taxon>
        <taxon>Riboviria</taxon>
        <taxon>Orthornavirae</taxon>
        <taxon>Kitrinoviricota</taxon>
        <taxon>Alsuviricetes</taxon>
        <taxon>Tymovirales</taxon>
        <taxon>Betaflexiviridae</taxon>
        <taxon>Trivirinae</taxon>
        <taxon>Vitivirus</taxon>
        <taxon>Vitivirus lambdavitis</taxon>
        <taxon>Vitivirus GVL</taxon>
    </lineage>
</organism>
<dbReference type="EMBL" id="MH643739">
    <property type="protein sequence ID" value="AZP27607.1"/>
    <property type="molecule type" value="Genomic_RNA"/>
</dbReference>
<reference evidence="1" key="1">
    <citation type="submission" date="2018-07" db="EMBL/GenBank/DDBJ databases">
        <title>First report of grapevine virus L in California.</title>
        <authorList>
            <person name="Al Rwahnih M."/>
            <person name="Brisbane R.S."/>
        </authorList>
    </citation>
    <scope>NUCLEOTIDE SEQUENCE</scope>
    <source>
        <strain evidence="1">KA</strain>
    </source>
</reference>
<proteinExistence type="predicted"/>
<gene>
    <name evidence="1" type="primary">ORF2</name>
</gene>